<dbReference type="Proteomes" id="UP000008631">
    <property type="component" value="Chromosome"/>
</dbReference>
<dbReference type="PANTHER" id="PTHR42280:SF1">
    <property type="entry name" value="CITG FAMILY PROTEIN"/>
    <property type="match status" value="1"/>
</dbReference>
<dbReference type="Pfam" id="PF01874">
    <property type="entry name" value="CitG"/>
    <property type="match status" value="1"/>
</dbReference>
<evidence type="ECO:0000313" key="1">
    <source>
        <dbReference type="EMBL" id="ADV60748.1"/>
    </source>
</evidence>
<dbReference type="RefSeq" id="WP_013563037.1">
    <property type="nucleotide sequence ID" value="NC_014962.1"/>
</dbReference>
<reference evidence="1 2" key="2">
    <citation type="journal article" date="2011" name="Stand. Genomic Sci.">
        <title>Complete genome sequence of Isosphaera pallida type strain (IS1B).</title>
        <authorList>
            <consortium name="US DOE Joint Genome Institute (JGI-PGF)"/>
            <person name="Goker M."/>
            <person name="Cleland D."/>
            <person name="Saunders E."/>
            <person name="Lapidus A."/>
            <person name="Nolan M."/>
            <person name="Lucas S."/>
            <person name="Hammon N."/>
            <person name="Deshpande S."/>
            <person name="Cheng J.F."/>
            <person name="Tapia R."/>
            <person name="Han C."/>
            <person name="Goodwin L."/>
            <person name="Pitluck S."/>
            <person name="Liolios K."/>
            <person name="Pagani I."/>
            <person name="Ivanova N."/>
            <person name="Mavromatis K."/>
            <person name="Pati A."/>
            <person name="Chen A."/>
            <person name="Palaniappan K."/>
            <person name="Land M."/>
            <person name="Hauser L."/>
            <person name="Chang Y.J."/>
            <person name="Jeffries C.D."/>
            <person name="Detter J.C."/>
            <person name="Beck B."/>
            <person name="Woyke T."/>
            <person name="Bristow J."/>
            <person name="Eisen J.A."/>
            <person name="Markowitz V."/>
            <person name="Hugenholtz P."/>
            <person name="Kyrpides N.C."/>
            <person name="Klenk H.P."/>
        </authorList>
    </citation>
    <scope>NUCLEOTIDE SEQUENCE [LARGE SCALE GENOMIC DNA]</scope>
    <source>
        <strain evidence="2">ATCC 43644 / DSM 9630 / IS1B</strain>
    </source>
</reference>
<reference key="1">
    <citation type="submission" date="2010-11" db="EMBL/GenBank/DDBJ databases">
        <title>The complete sequence of chromosome of Isophaera pallida ATCC 43644.</title>
        <authorList>
            <consortium name="US DOE Joint Genome Institute (JGI-PGF)"/>
            <person name="Lucas S."/>
            <person name="Copeland A."/>
            <person name="Lapidus A."/>
            <person name="Bruce D."/>
            <person name="Goodwin L."/>
            <person name="Pitluck S."/>
            <person name="Kyrpides N."/>
            <person name="Mavromatis K."/>
            <person name="Pagani I."/>
            <person name="Ivanova N."/>
            <person name="Saunders E."/>
            <person name="Brettin T."/>
            <person name="Detter J.C."/>
            <person name="Han C."/>
            <person name="Tapia R."/>
            <person name="Land M."/>
            <person name="Hauser L."/>
            <person name="Markowitz V."/>
            <person name="Cheng J.-F."/>
            <person name="Hugenholtz P."/>
            <person name="Woyke T."/>
            <person name="Wu D."/>
            <person name="Eisen J.A."/>
        </authorList>
    </citation>
    <scope>NUCLEOTIDE SEQUENCE</scope>
    <source>
        <strain>ATCC 43644</strain>
    </source>
</reference>
<dbReference type="GO" id="GO:0046917">
    <property type="term" value="F:triphosphoribosyl-dephospho-CoA synthase activity"/>
    <property type="evidence" value="ECO:0007669"/>
    <property type="project" value="InterPro"/>
</dbReference>
<dbReference type="KEGG" id="ipa:Isop_0151"/>
<dbReference type="Gene3D" id="1.10.4200.10">
    <property type="entry name" value="Triphosphoribosyl-dephospho-CoA protein"/>
    <property type="match status" value="1"/>
</dbReference>
<keyword evidence="2" id="KW-1185">Reference proteome</keyword>
<proteinExistence type="predicted"/>
<protein>
    <submittedName>
        <fullName evidence="1">Triphosphoribosyl-dephospho-CoA protein</fullName>
    </submittedName>
</protein>
<name>E8R653_ISOPI</name>
<dbReference type="OrthoDB" id="8525901at2"/>
<accession>E8R653</accession>
<dbReference type="eggNOG" id="COG1767">
    <property type="taxonomic scope" value="Bacteria"/>
</dbReference>
<dbReference type="PANTHER" id="PTHR42280">
    <property type="entry name" value="CITG FAMILY PROTEIN"/>
    <property type="match status" value="1"/>
</dbReference>
<dbReference type="HOGENOM" id="CLU_063627_1_0_0"/>
<dbReference type="STRING" id="575540.Isop_0151"/>
<dbReference type="GO" id="GO:0005524">
    <property type="term" value="F:ATP binding"/>
    <property type="evidence" value="ECO:0007669"/>
    <property type="project" value="InterPro"/>
</dbReference>
<sequence>MKISSNWTVRDPLTIARAARLACEWEATAFKPGNVHPHARFDDLTYDDFLRSAAAIEPIFARLDHPTLPENPRGGLGLGLGLGRLVLDAVVATRGVVATNTNLGILLLIAPLALVPTGENLAEGVGRVLDHANEQDAAAIFEAIRRAQPGGLGRGEDYGLPEGFDVTCATPSGPTASLDQAMRAASHRDAIARQYSERFADLFAFGLPRLARDVQRGRPLPQAITLNALAWQAAFPDTLIQRKRGLSVALEASRRAREVLESGWPDRSEARLSLSGFDAWLRADGHARNPGATADLVAATLFAALRLGLLGDDPGRFTLA</sequence>
<organism evidence="1 2">
    <name type="scientific">Isosphaera pallida (strain ATCC 43644 / DSM 9630 / IS1B)</name>
    <dbReference type="NCBI Taxonomy" id="575540"/>
    <lineage>
        <taxon>Bacteria</taxon>
        <taxon>Pseudomonadati</taxon>
        <taxon>Planctomycetota</taxon>
        <taxon>Planctomycetia</taxon>
        <taxon>Isosphaerales</taxon>
        <taxon>Isosphaeraceae</taxon>
        <taxon>Isosphaera</taxon>
    </lineage>
</organism>
<dbReference type="AlphaFoldDB" id="E8R653"/>
<dbReference type="InterPro" id="IPR002736">
    <property type="entry name" value="CitG"/>
</dbReference>
<dbReference type="EMBL" id="CP002353">
    <property type="protein sequence ID" value="ADV60748.1"/>
    <property type="molecule type" value="Genomic_DNA"/>
</dbReference>
<evidence type="ECO:0000313" key="2">
    <source>
        <dbReference type="Proteomes" id="UP000008631"/>
    </source>
</evidence>
<dbReference type="InParanoid" id="E8R653"/>
<gene>
    <name evidence="1" type="ordered locus">Isop_0151</name>
</gene>